<dbReference type="EMBL" id="BAABBP010000005">
    <property type="protein sequence ID" value="GAA3988068.1"/>
    <property type="molecule type" value="Genomic_DNA"/>
</dbReference>
<evidence type="ECO:0000256" key="2">
    <source>
        <dbReference type="ARBA" id="ARBA00022884"/>
    </source>
</evidence>
<evidence type="ECO:0000313" key="6">
    <source>
        <dbReference type="EMBL" id="GAA3988068.1"/>
    </source>
</evidence>
<protein>
    <recommendedName>
        <fullName evidence="5">ProQ/FinO domain-containing protein</fullName>
    </recommendedName>
</protein>
<dbReference type="PANTHER" id="PTHR38106:SF1">
    <property type="entry name" value="RNA CHAPERONE PROQ"/>
    <property type="match status" value="1"/>
</dbReference>
<organism evidence="6 7">
    <name type="scientific">Comamonas faecalis</name>
    <dbReference type="NCBI Taxonomy" id="1387849"/>
    <lineage>
        <taxon>Bacteria</taxon>
        <taxon>Pseudomonadati</taxon>
        <taxon>Pseudomonadota</taxon>
        <taxon>Betaproteobacteria</taxon>
        <taxon>Burkholderiales</taxon>
        <taxon>Comamonadaceae</taxon>
        <taxon>Comamonas</taxon>
    </lineage>
</organism>
<keyword evidence="3" id="KW-0143">Chaperone</keyword>
<feature type="domain" description="ProQ/FinO" evidence="5">
    <location>
        <begin position="89"/>
        <end position="199"/>
    </location>
</feature>
<evidence type="ECO:0000256" key="4">
    <source>
        <dbReference type="SAM" id="MobiDB-lite"/>
    </source>
</evidence>
<name>A0ABP7QU73_9BURK</name>
<dbReference type="Gene3D" id="1.10.1710.10">
    <property type="entry name" value="ProQ/FinO domain"/>
    <property type="match status" value="1"/>
</dbReference>
<evidence type="ECO:0000256" key="1">
    <source>
        <dbReference type="ARBA" id="ARBA00022490"/>
    </source>
</evidence>
<feature type="compositionally biased region" description="Basic residues" evidence="4">
    <location>
        <begin position="54"/>
        <end position="63"/>
    </location>
</feature>
<dbReference type="Pfam" id="PF04352">
    <property type="entry name" value="ProQ"/>
    <property type="match status" value="1"/>
</dbReference>
<gene>
    <name evidence="6" type="ORF">GCM10022279_08930</name>
</gene>
<dbReference type="InterPro" id="IPR016103">
    <property type="entry name" value="ProQ/FinO"/>
</dbReference>
<accession>A0ABP7QU73</accession>
<keyword evidence="7" id="KW-1185">Reference proteome</keyword>
<feature type="compositionally biased region" description="Low complexity" evidence="4">
    <location>
        <begin position="44"/>
        <end position="53"/>
    </location>
</feature>
<evidence type="ECO:0000256" key="3">
    <source>
        <dbReference type="ARBA" id="ARBA00023186"/>
    </source>
</evidence>
<feature type="region of interest" description="Disordered" evidence="4">
    <location>
        <begin position="1"/>
        <end position="91"/>
    </location>
</feature>
<proteinExistence type="predicted"/>
<dbReference type="InterPro" id="IPR023529">
    <property type="entry name" value="ProQ"/>
</dbReference>
<dbReference type="PANTHER" id="PTHR38106">
    <property type="entry name" value="RNA CHAPERONE PROQ"/>
    <property type="match status" value="1"/>
</dbReference>
<dbReference type="Proteomes" id="UP001501627">
    <property type="component" value="Unassembled WGS sequence"/>
</dbReference>
<keyword evidence="1" id="KW-0963">Cytoplasm</keyword>
<dbReference type="SUPFAM" id="SSF48657">
    <property type="entry name" value="FinO-like"/>
    <property type="match status" value="1"/>
</dbReference>
<feature type="compositionally biased region" description="Low complexity" evidence="4">
    <location>
        <begin position="8"/>
        <end position="36"/>
    </location>
</feature>
<reference evidence="7" key="1">
    <citation type="journal article" date="2019" name="Int. J. Syst. Evol. Microbiol.">
        <title>The Global Catalogue of Microorganisms (GCM) 10K type strain sequencing project: providing services to taxonomists for standard genome sequencing and annotation.</title>
        <authorList>
            <consortium name="The Broad Institute Genomics Platform"/>
            <consortium name="The Broad Institute Genome Sequencing Center for Infectious Disease"/>
            <person name="Wu L."/>
            <person name="Ma J."/>
        </authorList>
    </citation>
    <scope>NUCLEOTIDE SEQUENCE [LARGE SCALE GENOMIC DNA]</scope>
    <source>
        <strain evidence="7">JCM 17561</strain>
    </source>
</reference>
<dbReference type="InterPro" id="IPR036442">
    <property type="entry name" value="ProQ/FinO_sf"/>
</dbReference>
<keyword evidence="2" id="KW-0694">RNA-binding</keyword>
<comment type="caution">
    <text evidence="6">The sequence shown here is derived from an EMBL/GenBank/DDBJ whole genome shotgun (WGS) entry which is preliminary data.</text>
</comment>
<dbReference type="RefSeq" id="WP_425549894.1">
    <property type="nucleotide sequence ID" value="NZ_BAABBP010000005.1"/>
</dbReference>
<evidence type="ECO:0000313" key="7">
    <source>
        <dbReference type="Proteomes" id="UP001501627"/>
    </source>
</evidence>
<dbReference type="SMART" id="SM00945">
    <property type="entry name" value="ProQ"/>
    <property type="match status" value="1"/>
</dbReference>
<evidence type="ECO:0000259" key="5">
    <source>
        <dbReference type="SMART" id="SM00945"/>
    </source>
</evidence>
<sequence length="287" mass="30695">MQASENLPASSVATTADTAPAAPVQPAPSATTAAPAPSAPAPSAPAADPNAPAARKRPRRRGGQNRQGRKDAAPAASASAGGDGAAPERRPARHHPLLDQLAQWHPQLFGAALLPLKRGIFQDLLDAHPDAIDKDALKLALALHTRSTRYLSVVAQGMARHDLQGQVTEAMAPEHVHHALLEVFRRRQLRSNEDLAPKLRRRIRLAYEASGLARQDYDALVRGRDERANALLDEALAEAAADDARAEALLHAFEASGQDEAGFADMYGMDARQVARQLARARQRRGA</sequence>